<evidence type="ECO:0000313" key="1">
    <source>
        <dbReference type="EMBL" id="GAG53831.1"/>
    </source>
</evidence>
<proteinExistence type="predicted"/>
<accession>X1A0L7</accession>
<comment type="caution">
    <text evidence="1">The sequence shown here is derived from an EMBL/GenBank/DDBJ whole genome shotgun (WGS) entry which is preliminary data.</text>
</comment>
<dbReference type="EMBL" id="BART01008375">
    <property type="protein sequence ID" value="GAG53831.1"/>
    <property type="molecule type" value="Genomic_DNA"/>
</dbReference>
<dbReference type="AlphaFoldDB" id="X1A0L7"/>
<sequence length="70" mass="7982">MRFFILGVEEKHRKSGIDSKLYQSIKEKALEIGITRGSASQLADINMDIINPIFKLGKIAMTWRVYGLKI</sequence>
<gene>
    <name evidence="1" type="ORF">S01H4_18857</name>
</gene>
<evidence type="ECO:0008006" key="2">
    <source>
        <dbReference type="Google" id="ProtNLM"/>
    </source>
</evidence>
<reference evidence="1" key="1">
    <citation type="journal article" date="2014" name="Front. Microbiol.">
        <title>High frequency of phylogenetically diverse reductive dehalogenase-homologous genes in deep subseafloor sedimentary metagenomes.</title>
        <authorList>
            <person name="Kawai M."/>
            <person name="Futagami T."/>
            <person name="Toyoda A."/>
            <person name="Takaki Y."/>
            <person name="Nishi S."/>
            <person name="Hori S."/>
            <person name="Arai W."/>
            <person name="Tsubouchi T."/>
            <person name="Morono Y."/>
            <person name="Uchiyama I."/>
            <person name="Ito T."/>
            <person name="Fujiyama A."/>
            <person name="Inagaki F."/>
            <person name="Takami H."/>
        </authorList>
    </citation>
    <scope>NUCLEOTIDE SEQUENCE</scope>
    <source>
        <strain evidence="1">Expedition CK06-06</strain>
    </source>
</reference>
<name>X1A0L7_9ZZZZ</name>
<organism evidence="1">
    <name type="scientific">marine sediment metagenome</name>
    <dbReference type="NCBI Taxonomy" id="412755"/>
    <lineage>
        <taxon>unclassified sequences</taxon>
        <taxon>metagenomes</taxon>
        <taxon>ecological metagenomes</taxon>
    </lineage>
</organism>
<protein>
    <recommendedName>
        <fullName evidence="2">N-acetyltransferase domain-containing protein</fullName>
    </recommendedName>
</protein>